<dbReference type="SUPFAM" id="SSF46785">
    <property type="entry name" value="Winged helix' DNA-binding domain"/>
    <property type="match status" value="1"/>
</dbReference>
<dbReference type="InterPro" id="IPR050679">
    <property type="entry name" value="Bact_HTH_transcr_reg"/>
</dbReference>
<gene>
    <name evidence="5" type="ORF">CLV78_10717</name>
</gene>
<dbReference type="Gene3D" id="3.40.1410.10">
    <property type="entry name" value="Chorismate lyase-like"/>
    <property type="match status" value="1"/>
</dbReference>
<dbReference type="InterPro" id="IPR012702">
    <property type="entry name" value="CP_lyase_PhnF"/>
</dbReference>
<keyword evidence="2" id="KW-0238">DNA-binding</keyword>
<dbReference type="SMART" id="SM00866">
    <property type="entry name" value="UTRA"/>
    <property type="match status" value="1"/>
</dbReference>
<dbReference type="Pfam" id="PF07702">
    <property type="entry name" value="UTRA"/>
    <property type="match status" value="1"/>
</dbReference>
<dbReference type="NCBIfam" id="TIGR02325">
    <property type="entry name" value="C_P_lyase_phnF"/>
    <property type="match status" value="1"/>
</dbReference>
<accession>A0A2T0RLV5</accession>
<dbReference type="PRINTS" id="PR00035">
    <property type="entry name" value="HTHGNTR"/>
</dbReference>
<dbReference type="RefSeq" id="WP_106205820.1">
    <property type="nucleotide sequence ID" value="NZ_PVTD01000007.1"/>
</dbReference>
<dbReference type="InterPro" id="IPR036388">
    <property type="entry name" value="WH-like_DNA-bd_sf"/>
</dbReference>
<dbReference type="InterPro" id="IPR011663">
    <property type="entry name" value="UTRA"/>
</dbReference>
<keyword evidence="6" id="KW-1185">Reference proteome</keyword>
<dbReference type="InterPro" id="IPR000524">
    <property type="entry name" value="Tscrpt_reg_HTH_GntR"/>
</dbReference>
<dbReference type="SUPFAM" id="SSF64288">
    <property type="entry name" value="Chorismate lyase-like"/>
    <property type="match status" value="1"/>
</dbReference>
<evidence type="ECO:0000256" key="3">
    <source>
        <dbReference type="ARBA" id="ARBA00023163"/>
    </source>
</evidence>
<dbReference type="EMBL" id="PVTD01000007">
    <property type="protein sequence ID" value="PRY22093.1"/>
    <property type="molecule type" value="Genomic_DNA"/>
</dbReference>
<dbReference type="Proteomes" id="UP000239480">
    <property type="component" value="Unassembled WGS sequence"/>
</dbReference>
<dbReference type="AlphaFoldDB" id="A0A2T0RLV5"/>
<sequence>MPRSANVLTPLWKSIAATLRSAIADGQYPEGSRLPTEADLAARFGVNRHTVRHALATLIEDGLVHSRRGSGTFVLSKPLDYPLSERVRFHRNLRDAGRLPGREILAIEVRTATEAEARRLSMTPGDEICVAHTLSFADHTPIALAESHFPEARHPGFADALRSSRSVTDALATVGVADYLRTETRLSATIANATQASHLRLPEGAPLLLTESRSESDGVPVEWGQTWFASDRVTLTFDFQRDQLP</sequence>
<evidence type="ECO:0000259" key="4">
    <source>
        <dbReference type="PROSITE" id="PS50949"/>
    </source>
</evidence>
<protein>
    <submittedName>
        <fullName evidence="5">GntR family transcriptional regulator</fullName>
    </submittedName>
</protein>
<dbReference type="SMART" id="SM00345">
    <property type="entry name" value="HTH_GNTR"/>
    <property type="match status" value="1"/>
</dbReference>
<dbReference type="PANTHER" id="PTHR44846:SF1">
    <property type="entry name" value="MANNOSYL-D-GLYCERATE TRANSPORT_METABOLISM SYSTEM REPRESSOR MNGR-RELATED"/>
    <property type="match status" value="1"/>
</dbReference>
<dbReference type="InterPro" id="IPR036390">
    <property type="entry name" value="WH_DNA-bd_sf"/>
</dbReference>
<dbReference type="CDD" id="cd07377">
    <property type="entry name" value="WHTH_GntR"/>
    <property type="match status" value="1"/>
</dbReference>
<keyword evidence="3" id="KW-0804">Transcription</keyword>
<dbReference type="GO" id="GO:0003677">
    <property type="term" value="F:DNA binding"/>
    <property type="evidence" value="ECO:0007669"/>
    <property type="project" value="UniProtKB-KW"/>
</dbReference>
<evidence type="ECO:0000256" key="2">
    <source>
        <dbReference type="ARBA" id="ARBA00023125"/>
    </source>
</evidence>
<dbReference type="Pfam" id="PF00392">
    <property type="entry name" value="GntR"/>
    <property type="match status" value="1"/>
</dbReference>
<proteinExistence type="predicted"/>
<dbReference type="InterPro" id="IPR028978">
    <property type="entry name" value="Chorismate_lyase_/UTRA_dom_sf"/>
</dbReference>
<dbReference type="OrthoDB" id="9800645at2"/>
<comment type="caution">
    <text evidence="5">The sequence shown here is derived from an EMBL/GenBank/DDBJ whole genome shotgun (WGS) entry which is preliminary data.</text>
</comment>
<evidence type="ECO:0000313" key="5">
    <source>
        <dbReference type="EMBL" id="PRY22093.1"/>
    </source>
</evidence>
<dbReference type="GO" id="GO:0003700">
    <property type="term" value="F:DNA-binding transcription factor activity"/>
    <property type="evidence" value="ECO:0007669"/>
    <property type="project" value="InterPro"/>
</dbReference>
<evidence type="ECO:0000313" key="6">
    <source>
        <dbReference type="Proteomes" id="UP000239480"/>
    </source>
</evidence>
<reference evidence="5 6" key="1">
    <citation type="submission" date="2018-03" db="EMBL/GenBank/DDBJ databases">
        <title>Genomic Encyclopedia of Archaeal and Bacterial Type Strains, Phase II (KMG-II): from individual species to whole genera.</title>
        <authorList>
            <person name="Goeker M."/>
        </authorList>
    </citation>
    <scope>NUCLEOTIDE SEQUENCE [LARGE SCALE GENOMIC DNA]</scope>
    <source>
        <strain evidence="5 6">DSM 29328</strain>
    </source>
</reference>
<dbReference type="Gene3D" id="1.10.10.10">
    <property type="entry name" value="Winged helix-like DNA-binding domain superfamily/Winged helix DNA-binding domain"/>
    <property type="match status" value="1"/>
</dbReference>
<keyword evidence="1" id="KW-0805">Transcription regulation</keyword>
<organism evidence="5 6">
    <name type="scientific">Aliiruegeria haliotis</name>
    <dbReference type="NCBI Taxonomy" id="1280846"/>
    <lineage>
        <taxon>Bacteria</taxon>
        <taxon>Pseudomonadati</taxon>
        <taxon>Pseudomonadota</taxon>
        <taxon>Alphaproteobacteria</taxon>
        <taxon>Rhodobacterales</taxon>
        <taxon>Roseobacteraceae</taxon>
        <taxon>Aliiruegeria</taxon>
    </lineage>
</organism>
<feature type="domain" description="HTH gntR-type" evidence="4">
    <location>
        <begin position="9"/>
        <end position="77"/>
    </location>
</feature>
<name>A0A2T0RLV5_9RHOB</name>
<evidence type="ECO:0000256" key="1">
    <source>
        <dbReference type="ARBA" id="ARBA00023015"/>
    </source>
</evidence>
<dbReference type="PANTHER" id="PTHR44846">
    <property type="entry name" value="MANNOSYL-D-GLYCERATE TRANSPORT/METABOLISM SYSTEM REPRESSOR MNGR-RELATED"/>
    <property type="match status" value="1"/>
</dbReference>
<dbReference type="GO" id="GO:0045892">
    <property type="term" value="P:negative regulation of DNA-templated transcription"/>
    <property type="evidence" value="ECO:0007669"/>
    <property type="project" value="TreeGrafter"/>
</dbReference>
<dbReference type="PROSITE" id="PS50949">
    <property type="entry name" value="HTH_GNTR"/>
    <property type="match status" value="1"/>
</dbReference>